<dbReference type="AlphaFoldDB" id="A0A4R8VCK5"/>
<reference evidence="5 6" key="1">
    <citation type="submission" date="2019-03" db="EMBL/GenBank/DDBJ databases">
        <title>Genomics of glacier-inhabiting Cryobacterium strains.</title>
        <authorList>
            <person name="Liu Q."/>
            <person name="Xin Y.-H."/>
        </authorList>
    </citation>
    <scope>NUCLEOTIDE SEQUENCE [LARGE SCALE GENOMIC DNA]</scope>
    <source>
        <strain evidence="5 6">CGMCC 1.10440</strain>
    </source>
</reference>
<gene>
    <name evidence="5" type="ORF">E3N84_07055</name>
</gene>
<dbReference type="Pfam" id="PF14226">
    <property type="entry name" value="DIOX_N"/>
    <property type="match status" value="1"/>
</dbReference>
<evidence type="ECO:0000256" key="3">
    <source>
        <dbReference type="RuleBase" id="RU003682"/>
    </source>
</evidence>
<dbReference type="InterPro" id="IPR050231">
    <property type="entry name" value="Iron_ascorbate_oxido_reductase"/>
</dbReference>
<dbReference type="Pfam" id="PF03171">
    <property type="entry name" value="2OG-FeII_Oxy"/>
    <property type="match status" value="1"/>
</dbReference>
<keyword evidence="6" id="KW-1185">Reference proteome</keyword>
<dbReference type="SUPFAM" id="SSF51197">
    <property type="entry name" value="Clavaminate synthase-like"/>
    <property type="match status" value="1"/>
</dbReference>
<organism evidence="5 6">
    <name type="scientific">Terrimesophilobacter mesophilus</name>
    <dbReference type="NCBI Taxonomy" id="433647"/>
    <lineage>
        <taxon>Bacteria</taxon>
        <taxon>Bacillati</taxon>
        <taxon>Actinomycetota</taxon>
        <taxon>Actinomycetes</taxon>
        <taxon>Micrococcales</taxon>
        <taxon>Microbacteriaceae</taxon>
        <taxon>Terrimesophilobacter</taxon>
    </lineage>
</organism>
<evidence type="ECO:0000259" key="4">
    <source>
        <dbReference type="PROSITE" id="PS51471"/>
    </source>
</evidence>
<dbReference type="GO" id="GO:0016491">
    <property type="term" value="F:oxidoreductase activity"/>
    <property type="evidence" value="ECO:0007669"/>
    <property type="project" value="UniProtKB-KW"/>
</dbReference>
<dbReference type="Gene3D" id="2.60.120.330">
    <property type="entry name" value="B-lactam Antibiotic, Isopenicillin N Synthase, Chain"/>
    <property type="match status" value="1"/>
</dbReference>
<feature type="domain" description="Fe2OG dioxygenase" evidence="4">
    <location>
        <begin position="182"/>
        <end position="292"/>
    </location>
</feature>
<dbReference type="OrthoDB" id="21825at2"/>
<proteinExistence type="inferred from homology"/>
<name>A0A4R8VCK5_9MICO</name>
<comment type="similarity">
    <text evidence="3">Belongs to the iron/ascorbate-dependent oxidoreductase family.</text>
</comment>
<dbReference type="InterPro" id="IPR026992">
    <property type="entry name" value="DIOX_N"/>
</dbReference>
<comment type="caution">
    <text evidence="5">The sequence shown here is derived from an EMBL/GenBank/DDBJ whole genome shotgun (WGS) entry which is preliminary data.</text>
</comment>
<dbReference type="GO" id="GO:0046872">
    <property type="term" value="F:metal ion binding"/>
    <property type="evidence" value="ECO:0007669"/>
    <property type="project" value="UniProtKB-KW"/>
</dbReference>
<dbReference type="InterPro" id="IPR027443">
    <property type="entry name" value="IPNS-like_sf"/>
</dbReference>
<dbReference type="EMBL" id="SOFI01000003">
    <property type="protein sequence ID" value="TFB79822.1"/>
    <property type="molecule type" value="Genomic_DNA"/>
</dbReference>
<evidence type="ECO:0000313" key="6">
    <source>
        <dbReference type="Proteomes" id="UP000298488"/>
    </source>
</evidence>
<keyword evidence="3" id="KW-0560">Oxidoreductase</keyword>
<accession>A0A4R8VCK5</accession>
<evidence type="ECO:0000256" key="2">
    <source>
        <dbReference type="ARBA" id="ARBA00023194"/>
    </source>
</evidence>
<sequence length="331" mass="36221">MTSAPEQDTTMTTPLTVPTISIDRDPAVVGREFDEVLRNVGFFQIIDHGVPDDVADRCWNVSHSFFDLPLEAKLSVERPQGGLYGYFPMLAESLAQSRDGMAPGDLKESFNMGPGVVTGHTPVDETEAGLFSPNRWPAAMPELKPSWEDYYREMSALANRLMAMFAHGLDLPGDFFADKIDRSPSALRAINYPEQDAPPADGQLRAGAHTDYGTLTILRQELGRAGLQVRDDHSDSWVDIPPTAGAFVINIGDLMARWTNDRWTSTLHRVVNPDAGSAVSTRRQSMPFFHNANYSTLVECLPSALAAGETPRYEPVLAGPHLAGKSHKAVG</sequence>
<evidence type="ECO:0000256" key="1">
    <source>
        <dbReference type="ARBA" id="ARBA00004792"/>
    </source>
</evidence>
<evidence type="ECO:0000313" key="5">
    <source>
        <dbReference type="EMBL" id="TFB79822.1"/>
    </source>
</evidence>
<dbReference type="InterPro" id="IPR005123">
    <property type="entry name" value="Oxoglu/Fe-dep_dioxygenase_dom"/>
</dbReference>
<dbReference type="GO" id="GO:0017000">
    <property type="term" value="P:antibiotic biosynthetic process"/>
    <property type="evidence" value="ECO:0007669"/>
    <property type="project" value="UniProtKB-KW"/>
</dbReference>
<protein>
    <submittedName>
        <fullName evidence="5">Isopenicillin N synthase family oxygenase</fullName>
    </submittedName>
</protein>
<comment type="pathway">
    <text evidence="1">Antibiotic biosynthesis.</text>
</comment>
<keyword evidence="3" id="KW-0479">Metal-binding</keyword>
<dbReference type="Proteomes" id="UP000298488">
    <property type="component" value="Unassembled WGS sequence"/>
</dbReference>
<dbReference type="InterPro" id="IPR044861">
    <property type="entry name" value="IPNS-like_FE2OG_OXY"/>
</dbReference>
<keyword evidence="2" id="KW-0045">Antibiotic biosynthesis</keyword>
<dbReference type="PRINTS" id="PR00682">
    <property type="entry name" value="IPNSYNTHASE"/>
</dbReference>
<dbReference type="PROSITE" id="PS51471">
    <property type="entry name" value="FE2OG_OXY"/>
    <property type="match status" value="1"/>
</dbReference>
<dbReference type="RefSeq" id="WP_104095692.1">
    <property type="nucleotide sequence ID" value="NZ_JACHBP010000001.1"/>
</dbReference>
<keyword evidence="3" id="KW-0408">Iron</keyword>
<dbReference type="PANTHER" id="PTHR47990">
    <property type="entry name" value="2-OXOGLUTARATE (2OG) AND FE(II)-DEPENDENT OXYGENASE SUPERFAMILY PROTEIN-RELATED"/>
    <property type="match status" value="1"/>
</dbReference>